<evidence type="ECO:0000256" key="2">
    <source>
        <dbReference type="ARBA" id="ARBA00006464"/>
    </source>
</evidence>
<dbReference type="InterPro" id="IPR003362">
    <property type="entry name" value="Bact_transf"/>
</dbReference>
<dbReference type="EMBL" id="LT629750">
    <property type="protein sequence ID" value="SDS58024.1"/>
    <property type="molecule type" value="Genomic_DNA"/>
</dbReference>
<keyword evidence="4 11" id="KW-0808">Transferase</keyword>
<keyword evidence="5 9" id="KW-0812">Transmembrane</keyword>
<dbReference type="RefSeq" id="WP_146687443.1">
    <property type="nucleotide sequence ID" value="NZ_LT629750.1"/>
</dbReference>
<comment type="similarity">
    <text evidence="2">Belongs to the bacterial sugar transferase family.</text>
</comment>
<dbReference type="AlphaFoldDB" id="A0A1H1TD18"/>
<protein>
    <submittedName>
        <fullName evidence="11">Sugar transferase involved in LPS biosynthesis (Colanic, teichoic acid)</fullName>
    </submittedName>
</protein>
<keyword evidence="3" id="KW-1003">Cell membrane</keyword>
<evidence type="ECO:0000256" key="1">
    <source>
        <dbReference type="ARBA" id="ARBA00004236"/>
    </source>
</evidence>
<evidence type="ECO:0000313" key="11">
    <source>
        <dbReference type="EMBL" id="SDS58024.1"/>
    </source>
</evidence>
<evidence type="ECO:0000256" key="4">
    <source>
        <dbReference type="ARBA" id="ARBA00022679"/>
    </source>
</evidence>
<sequence>MGLIVVTLLGIIGVLGAVCSKLLADECKAWFPTIVAKLIGMAVKKLPIEKRERFFEEWHGHVHEIPGDLGKIVAACGFLIAAWDIAEGPFGLRKRALDLAVAGLLLLLLAPLFSLVTFLVAVTSPGPVFVRQTRIGRDGKAFGALNFRTMHVDADDRLRAYLISNHDAIREWETTGRLRFDPRVTTLGVILRKSSFDLFPLLLNILTGDMSVVGPQATAAQSEKLNWSIACKPGITGPWLFGRHFQDGSYTRNWSIMLDLKIVLASLPALLTVDENGEHNSESDLEADWKIGLLVIILLLAFTGMLVSA</sequence>
<reference evidence="12" key="1">
    <citation type="submission" date="2016-10" db="EMBL/GenBank/DDBJ databases">
        <authorList>
            <person name="Varghese N."/>
            <person name="Submissions S."/>
        </authorList>
    </citation>
    <scope>NUCLEOTIDE SEQUENCE [LARGE SCALE GENOMIC DNA]</scope>
    <source>
        <strain evidence="12">GAS369</strain>
    </source>
</reference>
<gene>
    <name evidence="11" type="ORF">SAMN05444158_2495</name>
</gene>
<evidence type="ECO:0000256" key="5">
    <source>
        <dbReference type="ARBA" id="ARBA00022692"/>
    </source>
</evidence>
<dbReference type="PANTHER" id="PTHR30576:SF4">
    <property type="entry name" value="UNDECAPRENYL-PHOSPHATE GALACTOSE PHOSPHOTRANSFERASE"/>
    <property type="match status" value="1"/>
</dbReference>
<dbReference type="GO" id="GO:0000271">
    <property type="term" value="P:polysaccharide biosynthetic process"/>
    <property type="evidence" value="ECO:0007669"/>
    <property type="project" value="UniProtKB-KW"/>
</dbReference>
<name>A0A1H1TD18_9BRAD</name>
<organism evidence="11 12">
    <name type="scientific">Bradyrhizobium canariense</name>
    <dbReference type="NCBI Taxonomy" id="255045"/>
    <lineage>
        <taxon>Bacteria</taxon>
        <taxon>Pseudomonadati</taxon>
        <taxon>Pseudomonadota</taxon>
        <taxon>Alphaproteobacteria</taxon>
        <taxon>Hyphomicrobiales</taxon>
        <taxon>Nitrobacteraceae</taxon>
        <taxon>Bradyrhizobium</taxon>
    </lineage>
</organism>
<evidence type="ECO:0000256" key="7">
    <source>
        <dbReference type="ARBA" id="ARBA00023136"/>
    </source>
</evidence>
<dbReference type="Proteomes" id="UP000243904">
    <property type="component" value="Chromosome I"/>
</dbReference>
<evidence type="ECO:0000313" key="12">
    <source>
        <dbReference type="Proteomes" id="UP000243904"/>
    </source>
</evidence>
<keyword evidence="7 9" id="KW-0472">Membrane</keyword>
<proteinExistence type="inferred from homology"/>
<evidence type="ECO:0000256" key="6">
    <source>
        <dbReference type="ARBA" id="ARBA00022989"/>
    </source>
</evidence>
<comment type="subcellular location">
    <subcellularLocation>
        <location evidence="1">Cell membrane</location>
    </subcellularLocation>
</comment>
<keyword evidence="8" id="KW-0270">Exopolysaccharide synthesis</keyword>
<feature type="transmembrane region" description="Helical" evidence="9">
    <location>
        <begin position="291"/>
        <end position="308"/>
    </location>
</feature>
<dbReference type="GO" id="GO:0005886">
    <property type="term" value="C:plasma membrane"/>
    <property type="evidence" value="ECO:0007669"/>
    <property type="project" value="UniProtKB-SubCell"/>
</dbReference>
<evidence type="ECO:0000256" key="9">
    <source>
        <dbReference type="SAM" id="Phobius"/>
    </source>
</evidence>
<feature type="transmembrane region" description="Helical" evidence="9">
    <location>
        <begin position="106"/>
        <end position="130"/>
    </location>
</feature>
<evidence type="ECO:0000256" key="3">
    <source>
        <dbReference type="ARBA" id="ARBA00022475"/>
    </source>
</evidence>
<dbReference type="GO" id="GO:0016780">
    <property type="term" value="F:phosphotransferase activity, for other substituted phosphate groups"/>
    <property type="evidence" value="ECO:0007669"/>
    <property type="project" value="TreeGrafter"/>
</dbReference>
<keyword evidence="6 9" id="KW-1133">Transmembrane helix</keyword>
<evidence type="ECO:0000259" key="10">
    <source>
        <dbReference type="Pfam" id="PF02397"/>
    </source>
</evidence>
<dbReference type="PANTHER" id="PTHR30576">
    <property type="entry name" value="COLANIC BIOSYNTHESIS UDP-GLUCOSE LIPID CARRIER TRANSFERASE"/>
    <property type="match status" value="1"/>
</dbReference>
<keyword evidence="12" id="KW-1185">Reference proteome</keyword>
<accession>A0A1H1TD18</accession>
<dbReference type="Pfam" id="PF02397">
    <property type="entry name" value="Bac_transf"/>
    <property type="match status" value="1"/>
</dbReference>
<evidence type="ECO:0000256" key="8">
    <source>
        <dbReference type="ARBA" id="ARBA00023169"/>
    </source>
</evidence>
<feature type="domain" description="Bacterial sugar transferase" evidence="10">
    <location>
        <begin position="94"/>
        <end position="271"/>
    </location>
</feature>